<comment type="subcellular location">
    <subcellularLocation>
        <location evidence="1">Cell membrane</location>
        <topology evidence="1">Multi-pass membrane protein</topology>
    </subcellularLocation>
</comment>
<feature type="transmembrane region" description="Helical" evidence="6">
    <location>
        <begin position="80"/>
        <end position="100"/>
    </location>
</feature>
<proteinExistence type="predicted"/>
<evidence type="ECO:0000313" key="7">
    <source>
        <dbReference type="EMBL" id="AEH50339.1"/>
    </source>
</evidence>
<gene>
    <name evidence="7" type="ORF">Theth_0239</name>
</gene>
<dbReference type="PATRIC" id="fig|688269.3.peg.247"/>
<keyword evidence="5 6" id="KW-0472">Membrane</keyword>
<keyword evidence="3 6" id="KW-0812">Transmembrane</keyword>
<dbReference type="HOGENOM" id="CLU_039146_3_0_0"/>
<dbReference type="Pfam" id="PF03706">
    <property type="entry name" value="LPG_synthase_TM"/>
    <property type="match status" value="1"/>
</dbReference>
<organism evidence="7 8">
    <name type="scientific">Pseudothermotoga thermarum DSM 5069</name>
    <dbReference type="NCBI Taxonomy" id="688269"/>
    <lineage>
        <taxon>Bacteria</taxon>
        <taxon>Thermotogati</taxon>
        <taxon>Thermotogota</taxon>
        <taxon>Thermotogae</taxon>
        <taxon>Thermotogales</taxon>
        <taxon>Thermotogaceae</taxon>
        <taxon>Pseudothermotoga</taxon>
    </lineage>
</organism>
<dbReference type="PANTHER" id="PTHR37693">
    <property type="entry name" value="PHOSPHATIDYLGLYCEROL LYSYLTRANSFERASE"/>
    <property type="match status" value="1"/>
</dbReference>
<evidence type="ECO:0000256" key="5">
    <source>
        <dbReference type="ARBA" id="ARBA00023136"/>
    </source>
</evidence>
<keyword evidence="4 6" id="KW-1133">Transmembrane helix</keyword>
<feature type="transmembrane region" description="Helical" evidence="6">
    <location>
        <begin position="152"/>
        <end position="174"/>
    </location>
</feature>
<keyword evidence="2" id="KW-1003">Cell membrane</keyword>
<feature type="transmembrane region" description="Helical" evidence="6">
    <location>
        <begin position="221"/>
        <end position="245"/>
    </location>
</feature>
<protein>
    <recommendedName>
        <fullName evidence="9">Lysylphosphatidylglycerol synthetase/UPF0104</fullName>
    </recommendedName>
</protein>
<dbReference type="EMBL" id="CP002351">
    <property type="protein sequence ID" value="AEH50339.1"/>
    <property type="molecule type" value="Genomic_DNA"/>
</dbReference>
<reference evidence="7 8" key="1">
    <citation type="submission" date="2010-11" db="EMBL/GenBank/DDBJ databases">
        <title>The complete genome of Thermotoga thermarum DSM 5069.</title>
        <authorList>
            <consortium name="US DOE Joint Genome Institute (JGI-PGF)"/>
            <person name="Lucas S."/>
            <person name="Copeland A."/>
            <person name="Lapidus A."/>
            <person name="Bruce D."/>
            <person name="Goodwin L."/>
            <person name="Pitluck S."/>
            <person name="Kyrpides N."/>
            <person name="Mavromatis K."/>
            <person name="Ivanova N."/>
            <person name="Zeytun A."/>
            <person name="Brettin T."/>
            <person name="Detter J.C."/>
            <person name="Tapia R."/>
            <person name="Han C."/>
            <person name="Land M."/>
            <person name="Hauser L."/>
            <person name="Markowitz V."/>
            <person name="Cheng J.-F."/>
            <person name="Hugenholtz P."/>
            <person name="Woyke T."/>
            <person name="Wu D."/>
            <person name="Spring S."/>
            <person name="Schroeder M."/>
            <person name="Brambilla E."/>
            <person name="Klenk H.-P."/>
            <person name="Eisen J.A."/>
        </authorList>
    </citation>
    <scope>NUCLEOTIDE SEQUENCE [LARGE SCALE GENOMIC DNA]</scope>
    <source>
        <strain evidence="7 8">DSM 5069</strain>
    </source>
</reference>
<feature type="transmembrane region" description="Helical" evidence="6">
    <location>
        <begin position="257"/>
        <end position="277"/>
    </location>
</feature>
<dbReference type="InterPro" id="IPR022791">
    <property type="entry name" value="L-PG_synthase/AglD"/>
</dbReference>
<dbReference type="AlphaFoldDB" id="F7YV42"/>
<dbReference type="Proteomes" id="UP000006804">
    <property type="component" value="Chromosome"/>
</dbReference>
<keyword evidence="8" id="KW-1185">Reference proteome</keyword>
<name>F7YV42_9THEM</name>
<dbReference type="eggNOG" id="COG0392">
    <property type="taxonomic scope" value="Bacteria"/>
</dbReference>
<feature type="transmembrane region" description="Helical" evidence="6">
    <location>
        <begin position="7"/>
        <end position="26"/>
    </location>
</feature>
<dbReference type="PANTHER" id="PTHR37693:SF1">
    <property type="entry name" value="INTEGRAL MEMBRANE PROTEIN"/>
    <property type="match status" value="1"/>
</dbReference>
<evidence type="ECO:0000256" key="6">
    <source>
        <dbReference type="SAM" id="Phobius"/>
    </source>
</evidence>
<evidence type="ECO:0000256" key="1">
    <source>
        <dbReference type="ARBA" id="ARBA00004651"/>
    </source>
</evidence>
<dbReference type="STRING" id="688269.Theth_0239"/>
<dbReference type="NCBIfam" id="TIGR00374">
    <property type="entry name" value="flippase-like domain"/>
    <property type="match status" value="1"/>
</dbReference>
<evidence type="ECO:0000313" key="8">
    <source>
        <dbReference type="Proteomes" id="UP000006804"/>
    </source>
</evidence>
<dbReference type="GO" id="GO:0005886">
    <property type="term" value="C:plasma membrane"/>
    <property type="evidence" value="ECO:0007669"/>
    <property type="project" value="UniProtKB-SubCell"/>
</dbReference>
<evidence type="ECO:0000256" key="2">
    <source>
        <dbReference type="ARBA" id="ARBA00022475"/>
    </source>
</evidence>
<dbReference type="OrthoDB" id="9810654at2"/>
<dbReference type="RefSeq" id="WP_013931562.1">
    <property type="nucleotide sequence ID" value="NC_015707.1"/>
</dbReference>
<sequence precursor="true">MKKLIRNILMTFAIGFGIFSLLFLFSDRQELQTAFTTFSKKLIFHMTVILAVDYIMGGLRNYVVLKSVVKRIRFLDAMENYFFGVFFSFVTPMSIGGQPFQIYHLITKIGVDSADATNVVLSRMFSNLIINFIIALLFLPKAIQYLTNKTQLIIISLGLAISIGVTFLCLLAFLNAKFVAKILHILAKTTRNEKFKKISENTLAWVSKMTESTKVLWTKNLYVMIIDMLLGVIMYIFLIPIQLYLPLVHMSGKNFQQIHYFGFVSLYILISSTAIYIPTPGSTGGVEGLCKIVFSNIFGSGVSTYAILIWRLMNYYLPIGVGLALIWRINIWNTNVMDN</sequence>
<feature type="transmembrane region" description="Helical" evidence="6">
    <location>
        <begin position="120"/>
        <end position="140"/>
    </location>
</feature>
<feature type="transmembrane region" description="Helical" evidence="6">
    <location>
        <begin position="315"/>
        <end position="332"/>
    </location>
</feature>
<evidence type="ECO:0000256" key="3">
    <source>
        <dbReference type="ARBA" id="ARBA00022692"/>
    </source>
</evidence>
<evidence type="ECO:0000256" key="4">
    <source>
        <dbReference type="ARBA" id="ARBA00022989"/>
    </source>
</evidence>
<accession>F7YV42</accession>
<feature type="transmembrane region" description="Helical" evidence="6">
    <location>
        <begin position="42"/>
        <end position="59"/>
    </location>
</feature>
<evidence type="ECO:0008006" key="9">
    <source>
        <dbReference type="Google" id="ProtNLM"/>
    </source>
</evidence>
<dbReference type="KEGG" id="tta:Theth_0239"/>